<dbReference type="OrthoDB" id="1731207at2759"/>
<name>A0A5C7I5Z8_9ROSI</name>
<evidence type="ECO:0000256" key="3">
    <source>
        <dbReference type="SAM" id="MobiDB-lite"/>
    </source>
</evidence>
<evidence type="ECO:0000313" key="6">
    <source>
        <dbReference type="Proteomes" id="UP000323000"/>
    </source>
</evidence>
<evidence type="ECO:0000313" key="5">
    <source>
        <dbReference type="EMBL" id="TXG63952.1"/>
    </source>
</evidence>
<dbReference type="EMBL" id="VAHF01000004">
    <property type="protein sequence ID" value="TXG63952.1"/>
    <property type="molecule type" value="Genomic_DNA"/>
</dbReference>
<dbReference type="Gene3D" id="4.10.60.10">
    <property type="entry name" value="Zinc finger, CCHC-type"/>
    <property type="match status" value="1"/>
</dbReference>
<dbReference type="GO" id="GO:0008270">
    <property type="term" value="F:zinc ion binding"/>
    <property type="evidence" value="ECO:0007669"/>
    <property type="project" value="UniProtKB-KW"/>
</dbReference>
<evidence type="ECO:0000256" key="2">
    <source>
        <dbReference type="SAM" id="Coils"/>
    </source>
</evidence>
<gene>
    <name evidence="5" type="ORF">EZV62_010946</name>
</gene>
<proteinExistence type="predicted"/>
<keyword evidence="1" id="KW-0863">Zinc-finger</keyword>
<dbReference type="PANTHER" id="PTHR35046">
    <property type="entry name" value="ZINC KNUCKLE (CCHC-TYPE) FAMILY PROTEIN"/>
    <property type="match status" value="1"/>
</dbReference>
<reference evidence="6" key="1">
    <citation type="journal article" date="2019" name="Gigascience">
        <title>De novo genome assembly of the endangered Acer yangbiense, a plant species with extremely small populations endemic to Yunnan Province, China.</title>
        <authorList>
            <person name="Yang J."/>
            <person name="Wariss H.M."/>
            <person name="Tao L."/>
            <person name="Zhang R."/>
            <person name="Yun Q."/>
            <person name="Hollingsworth P."/>
            <person name="Dao Z."/>
            <person name="Luo G."/>
            <person name="Guo H."/>
            <person name="Ma Y."/>
            <person name="Sun W."/>
        </authorList>
    </citation>
    <scope>NUCLEOTIDE SEQUENCE [LARGE SCALE GENOMIC DNA]</scope>
    <source>
        <strain evidence="6">cv. Malutang</strain>
    </source>
</reference>
<dbReference type="InterPro" id="IPR036875">
    <property type="entry name" value="Znf_CCHC_sf"/>
</dbReference>
<feature type="region of interest" description="Disordered" evidence="3">
    <location>
        <begin position="203"/>
        <end position="247"/>
    </location>
</feature>
<keyword evidence="1" id="KW-0479">Metal-binding</keyword>
<comment type="caution">
    <text evidence="5">The sequence shown here is derived from an EMBL/GenBank/DDBJ whole genome shotgun (WGS) entry which is preliminary data.</text>
</comment>
<dbReference type="Proteomes" id="UP000323000">
    <property type="component" value="Chromosome 4"/>
</dbReference>
<evidence type="ECO:0000256" key="1">
    <source>
        <dbReference type="PROSITE-ProRule" id="PRU00047"/>
    </source>
</evidence>
<dbReference type="SMART" id="SM00343">
    <property type="entry name" value="ZnF_C2HC"/>
    <property type="match status" value="1"/>
</dbReference>
<dbReference type="SUPFAM" id="SSF57756">
    <property type="entry name" value="Retrovirus zinc finger-like domains"/>
    <property type="match status" value="1"/>
</dbReference>
<accession>A0A5C7I5Z8</accession>
<dbReference type="InterPro" id="IPR001878">
    <property type="entry name" value="Znf_CCHC"/>
</dbReference>
<dbReference type="PANTHER" id="PTHR35046:SF21">
    <property type="entry name" value="RETROTRANSPOSON GAG DOMAIN-CONTAINING PROTEIN-RELATED"/>
    <property type="match status" value="1"/>
</dbReference>
<sequence>MDGNEAKFKDPAVDLNTRGRQSGKRNDACEQPNMIDGRGQPNMNPLEDENERNMNYFNKESAQFGFMVQELQGQNDRERDLEIVELRRDVELLQIQLEQHDEDHVNLRQHRQPNRRYGDVKVDVPEFNGKMQGDVFLNWLYTVERIFDFKEYSEERKVKALQDSLGGLKRNIADVIRLQPYWSFNDVRKLAINVEQQWVKYSPRTATKPSSSNQGSISSIQSKTLTKVADSSKAETKGEGGSTKRPANNSIATRKCFKCQGYGHIASKCPNRKVVTIIEDVVDENEEELNKEEEDFEEVTQYTDEGEALVIRMSLHMVFESF</sequence>
<feature type="compositionally biased region" description="Basic and acidic residues" evidence="3">
    <location>
        <begin position="1"/>
        <end position="12"/>
    </location>
</feature>
<evidence type="ECO:0000259" key="4">
    <source>
        <dbReference type="PROSITE" id="PS50158"/>
    </source>
</evidence>
<feature type="coiled-coil region" evidence="2">
    <location>
        <begin position="275"/>
        <end position="302"/>
    </location>
</feature>
<protein>
    <recommendedName>
        <fullName evidence="4">CCHC-type domain-containing protein</fullName>
    </recommendedName>
</protein>
<keyword evidence="2" id="KW-0175">Coiled coil</keyword>
<feature type="compositionally biased region" description="Low complexity" evidence="3">
    <location>
        <begin position="210"/>
        <end position="222"/>
    </location>
</feature>
<keyword evidence="6" id="KW-1185">Reference proteome</keyword>
<dbReference type="GO" id="GO:0003676">
    <property type="term" value="F:nucleic acid binding"/>
    <property type="evidence" value="ECO:0007669"/>
    <property type="project" value="InterPro"/>
</dbReference>
<dbReference type="PROSITE" id="PS50158">
    <property type="entry name" value="ZF_CCHC"/>
    <property type="match status" value="1"/>
</dbReference>
<keyword evidence="1" id="KW-0862">Zinc</keyword>
<feature type="region of interest" description="Disordered" evidence="3">
    <location>
        <begin position="1"/>
        <end position="49"/>
    </location>
</feature>
<feature type="domain" description="CCHC-type" evidence="4">
    <location>
        <begin position="254"/>
        <end position="271"/>
    </location>
</feature>
<organism evidence="5 6">
    <name type="scientific">Acer yangbiense</name>
    <dbReference type="NCBI Taxonomy" id="1000413"/>
    <lineage>
        <taxon>Eukaryota</taxon>
        <taxon>Viridiplantae</taxon>
        <taxon>Streptophyta</taxon>
        <taxon>Embryophyta</taxon>
        <taxon>Tracheophyta</taxon>
        <taxon>Spermatophyta</taxon>
        <taxon>Magnoliopsida</taxon>
        <taxon>eudicotyledons</taxon>
        <taxon>Gunneridae</taxon>
        <taxon>Pentapetalae</taxon>
        <taxon>rosids</taxon>
        <taxon>malvids</taxon>
        <taxon>Sapindales</taxon>
        <taxon>Sapindaceae</taxon>
        <taxon>Hippocastanoideae</taxon>
        <taxon>Acereae</taxon>
        <taxon>Acer</taxon>
    </lineage>
</organism>
<dbReference type="Pfam" id="PF00098">
    <property type="entry name" value="zf-CCHC"/>
    <property type="match status" value="1"/>
</dbReference>
<dbReference type="AlphaFoldDB" id="A0A5C7I5Z8"/>
<feature type="coiled-coil region" evidence="2">
    <location>
        <begin position="83"/>
        <end position="110"/>
    </location>
</feature>